<proteinExistence type="predicted"/>
<organism evidence="1 2">
    <name type="scientific">Coprococcus comes ATCC 27758</name>
    <dbReference type="NCBI Taxonomy" id="470146"/>
    <lineage>
        <taxon>Bacteria</taxon>
        <taxon>Bacillati</taxon>
        <taxon>Bacillota</taxon>
        <taxon>Clostridia</taxon>
        <taxon>Lachnospirales</taxon>
        <taxon>Lachnospiraceae</taxon>
        <taxon>Coprococcus</taxon>
    </lineage>
</organism>
<protein>
    <submittedName>
        <fullName evidence="1">Uncharacterized protein</fullName>
    </submittedName>
</protein>
<dbReference type="AlphaFoldDB" id="C0BE49"/>
<sequence>MFHVKVPPFYKSGRRITSPAFAYGFPASRKDAARSMQAAS</sequence>
<comment type="caution">
    <text evidence="1">The sequence shown here is derived from an EMBL/GenBank/DDBJ whole genome shotgun (WGS) entry which is preliminary data.</text>
</comment>
<evidence type="ECO:0000313" key="2">
    <source>
        <dbReference type="Proteomes" id="UP000003793"/>
    </source>
</evidence>
<reference evidence="1 2" key="1">
    <citation type="submission" date="2009-02" db="EMBL/GenBank/DDBJ databases">
        <authorList>
            <person name="Fulton L."/>
            <person name="Clifton S."/>
            <person name="Fulton B."/>
            <person name="Xu J."/>
            <person name="Minx P."/>
            <person name="Pepin K.H."/>
            <person name="Johnson M."/>
            <person name="Bhonagiri V."/>
            <person name="Nash W.E."/>
            <person name="Mardis E.R."/>
            <person name="Wilson R.K."/>
        </authorList>
    </citation>
    <scope>NUCLEOTIDE SEQUENCE [LARGE SCALE GENOMIC DNA]</scope>
    <source>
        <strain evidence="1 2">ATCC 27758</strain>
    </source>
</reference>
<accession>C0BE49</accession>
<name>C0BE49_9FIRM</name>
<dbReference type="HOGENOM" id="CLU_3288041_0_0_9"/>
<gene>
    <name evidence="1" type="ORF">COPCOM_03461</name>
</gene>
<dbReference type="EMBL" id="ABVR01000045">
    <property type="protein sequence ID" value="EEG88126.1"/>
    <property type="molecule type" value="Genomic_DNA"/>
</dbReference>
<reference evidence="1 2" key="2">
    <citation type="submission" date="2009-03" db="EMBL/GenBank/DDBJ databases">
        <title>Draft genome sequence of Coprococcus comes (ATCC 27758).</title>
        <authorList>
            <person name="Sudarsanam P."/>
            <person name="Ley R."/>
            <person name="Guruge J."/>
            <person name="Turnbaugh P.J."/>
            <person name="Mahowald M."/>
            <person name="Liep D."/>
            <person name="Gordon J."/>
        </authorList>
    </citation>
    <scope>NUCLEOTIDE SEQUENCE [LARGE SCALE GENOMIC DNA]</scope>
    <source>
        <strain evidence="1 2">ATCC 27758</strain>
    </source>
</reference>
<dbReference type="Proteomes" id="UP000003793">
    <property type="component" value="Unassembled WGS sequence"/>
</dbReference>
<evidence type="ECO:0000313" key="1">
    <source>
        <dbReference type="EMBL" id="EEG88126.1"/>
    </source>
</evidence>